<comment type="caution">
    <text evidence="1">The sequence shown here is derived from an EMBL/GenBank/DDBJ whole genome shotgun (WGS) entry which is preliminary data.</text>
</comment>
<dbReference type="GO" id="GO:0044780">
    <property type="term" value="P:bacterial-type flagellum assembly"/>
    <property type="evidence" value="ECO:0007669"/>
    <property type="project" value="InterPro"/>
</dbReference>
<dbReference type="Proteomes" id="UP000292627">
    <property type="component" value="Unassembled WGS sequence"/>
</dbReference>
<dbReference type="OrthoDB" id="5988061at2"/>
<dbReference type="InterPro" id="IPR036679">
    <property type="entry name" value="FlgN-like_sf"/>
</dbReference>
<dbReference type="SUPFAM" id="SSF140566">
    <property type="entry name" value="FlgN-like"/>
    <property type="match status" value="1"/>
</dbReference>
<proteinExistence type="predicted"/>
<name>A0A4Q8LGL9_9GAMM</name>
<protein>
    <submittedName>
        <fullName evidence="1">Flagellar protein FlgN</fullName>
    </submittedName>
</protein>
<keyword evidence="1" id="KW-0282">Flagellum</keyword>
<keyword evidence="1" id="KW-0966">Cell projection</keyword>
<organism evidence="1 2">
    <name type="scientific">Pseudoxanthomonas winnipegensis</name>
    <dbReference type="NCBI Taxonomy" id="2480810"/>
    <lineage>
        <taxon>Bacteria</taxon>
        <taxon>Pseudomonadati</taxon>
        <taxon>Pseudomonadota</taxon>
        <taxon>Gammaproteobacteria</taxon>
        <taxon>Lysobacterales</taxon>
        <taxon>Lysobacteraceae</taxon>
        <taxon>Pseudoxanthomonas</taxon>
    </lineage>
</organism>
<evidence type="ECO:0000313" key="2">
    <source>
        <dbReference type="Proteomes" id="UP000292627"/>
    </source>
</evidence>
<dbReference type="EMBL" id="SHMC01000001">
    <property type="protein sequence ID" value="TAA28607.1"/>
    <property type="molecule type" value="Genomic_DNA"/>
</dbReference>
<dbReference type="RefSeq" id="WP_130550135.1">
    <property type="nucleotide sequence ID" value="NZ_SHMC01000001.1"/>
</dbReference>
<reference evidence="1 2" key="1">
    <citation type="submission" date="2019-02" db="EMBL/GenBank/DDBJ databases">
        <title>WGS of Pseudoxanthomonas species novum from clinical isolates.</title>
        <authorList>
            <person name="Bernier A.-M."/>
            <person name="Bernard K."/>
            <person name="Vachon A."/>
        </authorList>
    </citation>
    <scope>NUCLEOTIDE SEQUENCE [LARGE SCALE GENOMIC DNA]</scope>
    <source>
        <strain evidence="1 2">NML171200</strain>
    </source>
</reference>
<accession>A0A4Q8LGL9</accession>
<evidence type="ECO:0000313" key="1">
    <source>
        <dbReference type="EMBL" id="TAA28607.1"/>
    </source>
</evidence>
<gene>
    <name evidence="1" type="ORF">EA660_03240</name>
</gene>
<dbReference type="AlphaFoldDB" id="A0A4Q8LGL9"/>
<sequence length="115" mass="12348">MSTATLEHGPLGALEQALQEERRALLDNDVMALLASTEAKVRALRQAEAHPPPAAAAARLDALRRLNQANGVLLARRRREVDWALRHLGRVESTGTYNAAGLAGTRAHGRSLAVV</sequence>
<keyword evidence="1" id="KW-0969">Cilium</keyword>